<evidence type="ECO:0000256" key="7">
    <source>
        <dbReference type="RuleBase" id="RU362074"/>
    </source>
</evidence>
<comment type="subcellular location">
    <subcellularLocation>
        <location evidence="7">Cell membrane</location>
        <topology evidence="7">Peripheral membrane protein</topology>
        <orientation evidence="7">Cytoplasmic side</orientation>
    </subcellularLocation>
    <subcellularLocation>
        <location evidence="7">Bacterial flagellum basal body</location>
    </subcellularLocation>
</comment>
<evidence type="ECO:0000256" key="6">
    <source>
        <dbReference type="ARBA" id="ARBA00023136"/>
    </source>
</evidence>
<dbReference type="EMBL" id="JAPJZH010000013">
    <property type="protein sequence ID" value="MDA4847510.1"/>
    <property type="molecule type" value="Genomic_DNA"/>
</dbReference>
<feature type="compositionally biased region" description="Acidic residues" evidence="8">
    <location>
        <begin position="59"/>
        <end position="70"/>
    </location>
</feature>
<keyword evidence="10" id="KW-0966">Cell projection</keyword>
<dbReference type="Proteomes" id="UP001148313">
    <property type="component" value="Unassembled WGS sequence"/>
</dbReference>
<dbReference type="InterPro" id="IPR036429">
    <property type="entry name" value="SpoA-like_sf"/>
</dbReference>
<accession>A0ABT4VS23</accession>
<feature type="domain" description="Flagellar motor switch protein FliN-like C-terminal" evidence="9">
    <location>
        <begin position="111"/>
        <end position="183"/>
    </location>
</feature>
<dbReference type="PANTHER" id="PTHR43484:SF1">
    <property type="entry name" value="FLAGELLAR MOTOR SWITCH PROTEIN FLIN"/>
    <property type="match status" value="1"/>
</dbReference>
<comment type="caution">
    <text evidence="10">The sequence shown here is derived from an EMBL/GenBank/DDBJ whole genome shotgun (WGS) entry which is preliminary data.</text>
</comment>
<dbReference type="InterPro" id="IPR012826">
    <property type="entry name" value="FliN"/>
</dbReference>
<dbReference type="Pfam" id="PF01052">
    <property type="entry name" value="FliMN_C"/>
    <property type="match status" value="1"/>
</dbReference>
<feature type="region of interest" description="Disordered" evidence="8">
    <location>
        <begin position="1"/>
        <end position="83"/>
    </location>
</feature>
<evidence type="ECO:0000256" key="3">
    <source>
        <dbReference type="ARBA" id="ARBA00022475"/>
    </source>
</evidence>
<evidence type="ECO:0000256" key="8">
    <source>
        <dbReference type="SAM" id="MobiDB-lite"/>
    </source>
</evidence>
<dbReference type="NCBIfam" id="TIGR02480">
    <property type="entry name" value="fliN"/>
    <property type="match status" value="1"/>
</dbReference>
<comment type="similarity">
    <text evidence="1 7">Belongs to the FliN/MopA/SpaO family.</text>
</comment>
<keyword evidence="5 7" id="KW-0283">Flagellar rotation</keyword>
<keyword evidence="6 7" id="KW-0472">Membrane</keyword>
<name>A0ABT4VS23_9HYPH</name>
<keyword evidence="10" id="KW-0969">Cilium</keyword>
<proteinExistence type="inferred from homology"/>
<evidence type="ECO:0000259" key="9">
    <source>
        <dbReference type="Pfam" id="PF01052"/>
    </source>
</evidence>
<evidence type="ECO:0000313" key="10">
    <source>
        <dbReference type="EMBL" id="MDA4847510.1"/>
    </source>
</evidence>
<dbReference type="InterPro" id="IPR001172">
    <property type="entry name" value="FliN_T3SS_HrcQb"/>
</dbReference>
<keyword evidence="3 7" id="KW-1003">Cell membrane</keyword>
<dbReference type="PANTHER" id="PTHR43484">
    <property type="match status" value="1"/>
</dbReference>
<reference evidence="10" key="1">
    <citation type="submission" date="2022-11" db="EMBL/GenBank/DDBJ databases">
        <title>Hoeflea poritis sp. nov., isolated from scleractinian coral Porites lutea.</title>
        <authorList>
            <person name="Zhang G."/>
            <person name="Wei Q."/>
            <person name="Cai L."/>
        </authorList>
    </citation>
    <scope>NUCLEOTIDE SEQUENCE</scope>
    <source>
        <strain evidence="10">E7-10</strain>
    </source>
</reference>
<dbReference type="Gene3D" id="2.30.330.10">
    <property type="entry name" value="SpoA-like"/>
    <property type="match status" value="1"/>
</dbReference>
<evidence type="ECO:0000256" key="5">
    <source>
        <dbReference type="ARBA" id="ARBA00022779"/>
    </source>
</evidence>
<dbReference type="SUPFAM" id="SSF101801">
    <property type="entry name" value="Surface presentation of antigens (SPOA)"/>
    <property type="match status" value="1"/>
</dbReference>
<keyword evidence="11" id="KW-1185">Reference proteome</keyword>
<keyword evidence="10" id="KW-0282">Flagellum</keyword>
<evidence type="ECO:0000313" key="11">
    <source>
        <dbReference type="Proteomes" id="UP001148313"/>
    </source>
</evidence>
<feature type="compositionally biased region" description="Basic and acidic residues" evidence="8">
    <location>
        <begin position="1"/>
        <end position="11"/>
    </location>
</feature>
<evidence type="ECO:0000256" key="1">
    <source>
        <dbReference type="ARBA" id="ARBA00009226"/>
    </source>
</evidence>
<sequence>MSDNKAMKDEDTPAEEPDAELDQAIGDLRGVLEKDAAGSLGNSNEEEDPFGAGGLSMDDFPETATEETDPLSETGDIGGDFSAEPFATEPAAPAMGQTTGASGNIPNADIIMEIPVDVQIVLGKTRMKVSSLMSLDEGATISLDRKIGETVDIMVNGRMIGHGEITVLEEDETRFGVRLTEILGSGK</sequence>
<evidence type="ECO:0000256" key="2">
    <source>
        <dbReference type="ARBA" id="ARBA00021897"/>
    </source>
</evidence>
<protein>
    <recommendedName>
        <fullName evidence="2 7">Flagellar motor switch protein FliN</fullName>
    </recommendedName>
</protein>
<dbReference type="InterPro" id="IPR051469">
    <property type="entry name" value="FliN/MopA/SpaO"/>
</dbReference>
<keyword evidence="7" id="KW-0975">Bacterial flagellum</keyword>
<dbReference type="PRINTS" id="PR00956">
    <property type="entry name" value="FLGMOTORFLIN"/>
</dbReference>
<keyword evidence="4 7" id="KW-0145">Chemotaxis</keyword>
<evidence type="ECO:0000256" key="4">
    <source>
        <dbReference type="ARBA" id="ARBA00022500"/>
    </source>
</evidence>
<gene>
    <name evidence="10" type="primary">fliN</name>
    <name evidence="10" type="ORF">OOZ53_19270</name>
</gene>
<feature type="compositionally biased region" description="Acidic residues" evidence="8">
    <location>
        <begin position="12"/>
        <end position="21"/>
    </location>
</feature>
<dbReference type="InterPro" id="IPR001543">
    <property type="entry name" value="FliN-like_C"/>
</dbReference>
<comment type="function">
    <text evidence="7">FliN is one of three proteins (FliG, FliN, FliM) that form the rotor-mounted switch complex (C ring), located at the base of the basal body. This complex interacts with the CheY and CheZ chemotaxis proteins, in addition to contacting components of the motor that determine the direction of flagellar rotation.</text>
</comment>
<organism evidence="10 11">
    <name type="scientific">Hoeflea poritis</name>
    <dbReference type="NCBI Taxonomy" id="2993659"/>
    <lineage>
        <taxon>Bacteria</taxon>
        <taxon>Pseudomonadati</taxon>
        <taxon>Pseudomonadota</taxon>
        <taxon>Alphaproteobacteria</taxon>
        <taxon>Hyphomicrobiales</taxon>
        <taxon>Rhizobiaceae</taxon>
        <taxon>Hoeflea</taxon>
    </lineage>
</organism>